<keyword evidence="3" id="KW-1185">Reference proteome</keyword>
<dbReference type="InterPro" id="IPR001453">
    <property type="entry name" value="MoaB/Mog_dom"/>
</dbReference>
<gene>
    <name evidence="2" type="primary">moaB</name>
    <name evidence="2" type="ORF">MBCUT_09040</name>
</gene>
<dbReference type="AlphaFoldDB" id="A0A166E768"/>
<proteinExistence type="predicted"/>
<dbReference type="PANTHER" id="PTHR43232">
    <property type="entry name" value="MOLYBDENUM COFACTOR BIOSYNTHESIS PROTEIN B"/>
    <property type="match status" value="1"/>
</dbReference>
<dbReference type="Gene3D" id="3.40.980.10">
    <property type="entry name" value="MoaB/Mog-like domain"/>
    <property type="match status" value="1"/>
</dbReference>
<dbReference type="PIRSF" id="PIRSF006443">
    <property type="entry name" value="MoaB"/>
    <property type="match status" value="1"/>
</dbReference>
<accession>A0A166E768</accession>
<dbReference type="SMART" id="SM00852">
    <property type="entry name" value="MoCF_biosynth"/>
    <property type="match status" value="1"/>
</dbReference>
<dbReference type="GO" id="GO:0005829">
    <property type="term" value="C:cytosol"/>
    <property type="evidence" value="ECO:0007669"/>
    <property type="project" value="TreeGrafter"/>
</dbReference>
<dbReference type="STRING" id="47311.MBCUT_09040"/>
<dbReference type="OrthoDB" id="205337at2157"/>
<dbReference type="GO" id="GO:0006777">
    <property type="term" value="P:Mo-molybdopterin cofactor biosynthetic process"/>
    <property type="evidence" value="ECO:0007669"/>
    <property type="project" value="InterPro"/>
</dbReference>
<name>A0A166E768_9EURY</name>
<dbReference type="InterPro" id="IPR036425">
    <property type="entry name" value="MoaB/Mog-like_dom_sf"/>
</dbReference>
<sequence>MISETVEEHRKNSSENISCGVITLSDTKYRDLQNNEKTDTSGEYLFTELKKNYEVSDYQIIPDESDILLKTIENMINQEIDVIFTTGGTGIGSRDITIETIKPLFEKQLDGFGEIFRAKTYEILGSAAILSRATAGSYKDALIFSMPGSPNAVKLGVSIVIDELQHLVKHLKE</sequence>
<feature type="domain" description="MoaB/Mog" evidence="1">
    <location>
        <begin position="20"/>
        <end position="167"/>
    </location>
</feature>
<dbReference type="SUPFAM" id="SSF53218">
    <property type="entry name" value="Molybdenum cofactor biosynthesis proteins"/>
    <property type="match status" value="1"/>
</dbReference>
<dbReference type="EMBL" id="LWMW01000094">
    <property type="protein sequence ID" value="KZX16352.1"/>
    <property type="molecule type" value="Genomic_DNA"/>
</dbReference>
<dbReference type="CDD" id="cd00886">
    <property type="entry name" value="MogA_MoaB"/>
    <property type="match status" value="1"/>
</dbReference>
<dbReference type="PANTHER" id="PTHR43232:SF2">
    <property type="entry name" value="MOLYBDENUM COFACTOR BIOSYNTHESIS PROTEIN B"/>
    <property type="match status" value="1"/>
</dbReference>
<dbReference type="Proteomes" id="UP000077275">
    <property type="component" value="Unassembled WGS sequence"/>
</dbReference>
<dbReference type="PATRIC" id="fig|47311.3.peg.997"/>
<evidence type="ECO:0000313" key="3">
    <source>
        <dbReference type="Proteomes" id="UP000077275"/>
    </source>
</evidence>
<protein>
    <submittedName>
        <fullName evidence="2">Molybdenum cofactor biosynthesis protein B</fullName>
    </submittedName>
</protein>
<comment type="caution">
    <text evidence="2">The sequence shown here is derived from an EMBL/GenBank/DDBJ whole genome shotgun (WGS) entry which is preliminary data.</text>
</comment>
<evidence type="ECO:0000313" key="2">
    <source>
        <dbReference type="EMBL" id="KZX16352.1"/>
    </source>
</evidence>
<dbReference type="NCBIfam" id="TIGR00177">
    <property type="entry name" value="molyb_syn"/>
    <property type="match status" value="1"/>
</dbReference>
<evidence type="ECO:0000259" key="1">
    <source>
        <dbReference type="SMART" id="SM00852"/>
    </source>
</evidence>
<organism evidence="2 3">
    <name type="scientific">Methanobrevibacter cuticularis</name>
    <dbReference type="NCBI Taxonomy" id="47311"/>
    <lineage>
        <taxon>Archaea</taxon>
        <taxon>Methanobacteriati</taxon>
        <taxon>Methanobacteriota</taxon>
        <taxon>Methanomada group</taxon>
        <taxon>Methanobacteria</taxon>
        <taxon>Methanobacteriales</taxon>
        <taxon>Methanobacteriaceae</taxon>
        <taxon>Methanobrevibacter</taxon>
    </lineage>
</organism>
<dbReference type="RefSeq" id="WP_067259417.1">
    <property type="nucleotide sequence ID" value="NZ_LWMW01000094.1"/>
</dbReference>
<reference evidence="2 3" key="1">
    <citation type="submission" date="2016-04" db="EMBL/GenBank/DDBJ databases">
        <title>Genome sequence of Methanobrevibacter cuticularis DSM 11139.</title>
        <authorList>
            <person name="Poehlein A."/>
            <person name="Seedorf H."/>
            <person name="Daniel R."/>
        </authorList>
    </citation>
    <scope>NUCLEOTIDE SEQUENCE [LARGE SCALE GENOMIC DNA]</scope>
    <source>
        <strain evidence="2 3">DSM 11139</strain>
    </source>
</reference>
<dbReference type="InterPro" id="IPR012245">
    <property type="entry name" value="MoaB"/>
</dbReference>
<dbReference type="Pfam" id="PF00994">
    <property type="entry name" value="MoCF_biosynth"/>
    <property type="match status" value="1"/>
</dbReference>